<dbReference type="Pfam" id="PF23249">
    <property type="entry name" value="KH_PARP14_3"/>
    <property type="match status" value="1"/>
</dbReference>
<protein>
    <submittedName>
        <fullName evidence="5">Uncharacterized protein</fullName>
    </submittedName>
</protein>
<reference evidence="5 6" key="1">
    <citation type="submission" date="2024-05" db="EMBL/GenBank/DDBJ databases">
        <title>Genome sequencing and assembly of Indian major carp, Cirrhinus mrigala (Hamilton, 1822).</title>
        <authorList>
            <person name="Mohindra V."/>
            <person name="Chowdhury L.M."/>
            <person name="Lal K."/>
            <person name="Jena J.K."/>
        </authorList>
    </citation>
    <scope>NUCLEOTIDE SEQUENCE [LARGE SCALE GENOMIC DNA]</scope>
    <source>
        <strain evidence="5">CM1030</strain>
        <tissue evidence="5">Blood</tissue>
    </source>
</reference>
<dbReference type="AlphaFoldDB" id="A0ABD0Q9T6"/>
<name>A0ABD0Q9T6_CIRMR</name>
<feature type="domain" description="PARP14 first type I KH" evidence="1">
    <location>
        <begin position="29"/>
        <end position="109"/>
    </location>
</feature>
<dbReference type="EMBL" id="JAMKFB020000010">
    <property type="protein sequence ID" value="KAL0182433.1"/>
    <property type="molecule type" value="Genomic_DNA"/>
</dbReference>
<feature type="non-terminal residue" evidence="5">
    <location>
        <position position="329"/>
    </location>
</feature>
<gene>
    <name evidence="5" type="ORF">M9458_021808</name>
</gene>
<feature type="domain" description="PARP14 second type I KH" evidence="2">
    <location>
        <begin position="113"/>
        <end position="184"/>
    </location>
</feature>
<dbReference type="Pfam" id="PF23248">
    <property type="entry name" value="KH_PARP14_2"/>
    <property type="match status" value="1"/>
</dbReference>
<organism evidence="5 6">
    <name type="scientific">Cirrhinus mrigala</name>
    <name type="common">Mrigala</name>
    <dbReference type="NCBI Taxonomy" id="683832"/>
    <lineage>
        <taxon>Eukaryota</taxon>
        <taxon>Metazoa</taxon>
        <taxon>Chordata</taxon>
        <taxon>Craniata</taxon>
        <taxon>Vertebrata</taxon>
        <taxon>Euteleostomi</taxon>
        <taxon>Actinopterygii</taxon>
        <taxon>Neopterygii</taxon>
        <taxon>Teleostei</taxon>
        <taxon>Ostariophysi</taxon>
        <taxon>Cypriniformes</taxon>
        <taxon>Cyprinidae</taxon>
        <taxon>Labeoninae</taxon>
        <taxon>Labeonini</taxon>
        <taxon>Cirrhinus</taxon>
    </lineage>
</organism>
<dbReference type="InterPro" id="IPR057043">
    <property type="entry name" value="PARP14_KH_2"/>
</dbReference>
<evidence type="ECO:0000259" key="4">
    <source>
        <dbReference type="Pfam" id="PF23251"/>
    </source>
</evidence>
<sequence>QENNICDVPVKIYPYFKSLDTVLYGGNRPHLKLPEPVTVSVHPAIREFILKKGQNSSIKDQMSLHFCHINMDKPDILLSPEPALLKQKGVTRELIEGWSKNGIDAFKKIISNYTTSEWPVSHTLWSKVESAVKEVVKNHVFTDLDASKGVLTLAGTTHEISGLKPIIENILERAKNQMEREKNSVTEYMEISPAMYSLLEQDGLKNASAVSPHLCIDYDKKMNRLILSGLHTETLAFKNWVLEKKITIKQKLLQIDRSVLEFLRSVDCDEMSRDLFISHGITAVYTIENGDVVVIGSTESALTEAEKRINAVLTTKELIVEDQDVIQMP</sequence>
<dbReference type="InterPro" id="IPR057045">
    <property type="entry name" value="PARP14_KH_3"/>
</dbReference>
<dbReference type="Pfam" id="PF23084">
    <property type="entry name" value="KH_PARP14_1"/>
    <property type="match status" value="1"/>
</dbReference>
<dbReference type="Proteomes" id="UP001529510">
    <property type="component" value="Unassembled WGS sequence"/>
</dbReference>
<dbReference type="InterPro" id="IPR057046">
    <property type="entry name" value="PARP14_KH_4"/>
</dbReference>
<dbReference type="InterPro" id="IPR013761">
    <property type="entry name" value="SAM/pointed_sf"/>
</dbReference>
<feature type="domain" description="PARP14 fourth type I KH" evidence="4">
    <location>
        <begin position="251"/>
        <end position="314"/>
    </location>
</feature>
<evidence type="ECO:0000259" key="3">
    <source>
        <dbReference type="Pfam" id="PF23249"/>
    </source>
</evidence>
<comment type="caution">
    <text evidence="5">The sequence shown here is derived from an EMBL/GenBank/DDBJ whole genome shotgun (WGS) entry which is preliminary data.</text>
</comment>
<keyword evidence="6" id="KW-1185">Reference proteome</keyword>
<evidence type="ECO:0000313" key="6">
    <source>
        <dbReference type="Proteomes" id="UP001529510"/>
    </source>
</evidence>
<evidence type="ECO:0000313" key="5">
    <source>
        <dbReference type="EMBL" id="KAL0182433.1"/>
    </source>
</evidence>
<feature type="domain" description="PARP14 third type I KH" evidence="3">
    <location>
        <begin position="189"/>
        <end position="247"/>
    </location>
</feature>
<dbReference type="InterPro" id="IPR057044">
    <property type="entry name" value="PARP14_KH_1"/>
</dbReference>
<accession>A0ABD0Q9T6</accession>
<evidence type="ECO:0000259" key="1">
    <source>
        <dbReference type="Pfam" id="PF23084"/>
    </source>
</evidence>
<feature type="non-terminal residue" evidence="5">
    <location>
        <position position="1"/>
    </location>
</feature>
<dbReference type="Pfam" id="PF23251">
    <property type="entry name" value="KH_PARP14_4"/>
    <property type="match status" value="1"/>
</dbReference>
<evidence type="ECO:0000259" key="2">
    <source>
        <dbReference type="Pfam" id="PF23248"/>
    </source>
</evidence>
<dbReference type="Gene3D" id="1.10.150.50">
    <property type="entry name" value="Transcription Factor, Ets-1"/>
    <property type="match status" value="1"/>
</dbReference>
<proteinExistence type="predicted"/>